<evidence type="ECO:0000313" key="2">
    <source>
        <dbReference type="EMBL" id="MDQ0253649.1"/>
    </source>
</evidence>
<sequence>MRGKPVAFLTGASGGIGSAIATKLAADGYDLILHYNSGEGKVQELKETIQTKYGVDCSLFQADFTDIKVSMEKVTSLHVKPDVVVHNSGTSSVGLITDVTYEQLQKEISIGITMPFLLTQAFLPSMIKGRKGKIIVISSIWGLTGASCEVLYSTVKGGLNTFVKALAKEVAPSNIQVNGVAPGAIETPMLDHYDDEEIANLTDEIPAGRLGTPEEVASLVSFLVSDQSQYINGQIVSINGAWYC</sequence>
<accession>A0ABT9ZQY1</accession>
<dbReference type="GO" id="GO:0004316">
    <property type="term" value="F:3-oxoacyl-[acyl-carrier-protein] reductase (NADPH) activity"/>
    <property type="evidence" value="ECO:0007669"/>
    <property type="project" value="UniProtKB-EC"/>
</dbReference>
<dbReference type="PRINTS" id="PR00080">
    <property type="entry name" value="SDRFAMILY"/>
</dbReference>
<dbReference type="InterPro" id="IPR036291">
    <property type="entry name" value="NAD(P)-bd_dom_sf"/>
</dbReference>
<evidence type="ECO:0000313" key="3">
    <source>
        <dbReference type="Proteomes" id="UP001230005"/>
    </source>
</evidence>
<dbReference type="EC" id="1.1.1.100" evidence="2"/>
<reference evidence="2 3" key="1">
    <citation type="submission" date="2023-07" db="EMBL/GenBank/DDBJ databases">
        <title>Genomic Encyclopedia of Type Strains, Phase IV (KMG-IV): sequencing the most valuable type-strain genomes for metagenomic binning, comparative biology and taxonomic classification.</title>
        <authorList>
            <person name="Goeker M."/>
        </authorList>
    </citation>
    <scope>NUCLEOTIDE SEQUENCE [LARGE SCALE GENOMIC DNA]</scope>
    <source>
        <strain evidence="2 3">DSM 9768</strain>
    </source>
</reference>
<dbReference type="Proteomes" id="UP001230005">
    <property type="component" value="Unassembled WGS sequence"/>
</dbReference>
<comment type="caution">
    <text evidence="2">The sequence shown here is derived from an EMBL/GenBank/DDBJ whole genome shotgun (WGS) entry which is preliminary data.</text>
</comment>
<dbReference type="RefSeq" id="WP_307322588.1">
    <property type="nucleotide sequence ID" value="NZ_JAUSUG010000003.1"/>
</dbReference>
<name>A0ABT9ZQY1_9BACI</name>
<protein>
    <submittedName>
        <fullName evidence="2">3-oxoacyl-[acyl-carrier protein] reductase</fullName>
        <ecNumber evidence="2">1.1.1.100</ecNumber>
    </submittedName>
</protein>
<keyword evidence="3" id="KW-1185">Reference proteome</keyword>
<comment type="similarity">
    <text evidence="1">Belongs to the short-chain dehydrogenases/reductases (SDR) family.</text>
</comment>
<dbReference type="InterPro" id="IPR002347">
    <property type="entry name" value="SDR_fam"/>
</dbReference>
<keyword evidence="2" id="KW-0560">Oxidoreductase</keyword>
<dbReference type="PRINTS" id="PR00081">
    <property type="entry name" value="GDHRDH"/>
</dbReference>
<dbReference type="Gene3D" id="3.40.50.720">
    <property type="entry name" value="NAD(P)-binding Rossmann-like Domain"/>
    <property type="match status" value="1"/>
</dbReference>
<dbReference type="SUPFAM" id="SSF51735">
    <property type="entry name" value="NAD(P)-binding Rossmann-fold domains"/>
    <property type="match status" value="1"/>
</dbReference>
<dbReference type="PANTHER" id="PTHR42879">
    <property type="entry name" value="3-OXOACYL-(ACYL-CARRIER-PROTEIN) REDUCTASE"/>
    <property type="match status" value="1"/>
</dbReference>
<dbReference type="EMBL" id="JAUSUG010000003">
    <property type="protein sequence ID" value="MDQ0253649.1"/>
    <property type="molecule type" value="Genomic_DNA"/>
</dbReference>
<organism evidence="2 3">
    <name type="scientific">Evansella vedderi</name>
    <dbReference type="NCBI Taxonomy" id="38282"/>
    <lineage>
        <taxon>Bacteria</taxon>
        <taxon>Bacillati</taxon>
        <taxon>Bacillota</taxon>
        <taxon>Bacilli</taxon>
        <taxon>Bacillales</taxon>
        <taxon>Bacillaceae</taxon>
        <taxon>Evansella</taxon>
    </lineage>
</organism>
<dbReference type="InterPro" id="IPR050259">
    <property type="entry name" value="SDR"/>
</dbReference>
<dbReference type="NCBIfam" id="NF047420">
    <property type="entry name" value="EF_P_mod_YmfI"/>
    <property type="match status" value="1"/>
</dbReference>
<evidence type="ECO:0000256" key="1">
    <source>
        <dbReference type="ARBA" id="ARBA00006484"/>
    </source>
</evidence>
<gene>
    <name evidence="2" type="ORF">J2S74_001021</name>
</gene>
<dbReference type="PANTHER" id="PTHR42879:SF2">
    <property type="entry name" value="3-OXOACYL-[ACYL-CARRIER-PROTEIN] REDUCTASE FABG"/>
    <property type="match status" value="1"/>
</dbReference>
<proteinExistence type="inferred from homology"/>
<dbReference type="Pfam" id="PF13561">
    <property type="entry name" value="adh_short_C2"/>
    <property type="match status" value="1"/>
</dbReference>